<comment type="similarity">
    <text evidence="6">Belongs to the FNT transporter (TC 1.A.16) family.</text>
</comment>
<dbReference type="EMBL" id="PFTV01000054">
    <property type="protein sequence ID" value="PJB57472.1"/>
    <property type="molecule type" value="Genomic_DNA"/>
</dbReference>
<comment type="caution">
    <text evidence="8">The sequence shown here is derived from an EMBL/GenBank/DDBJ whole genome shotgun (WGS) entry which is preliminary data.</text>
</comment>
<dbReference type="GO" id="GO:0015499">
    <property type="term" value="F:formate transmembrane transporter activity"/>
    <property type="evidence" value="ECO:0007669"/>
    <property type="project" value="TreeGrafter"/>
</dbReference>
<dbReference type="NCBIfam" id="TIGR00790">
    <property type="entry name" value="fnt"/>
    <property type="match status" value="1"/>
</dbReference>
<dbReference type="GO" id="GO:0005886">
    <property type="term" value="C:plasma membrane"/>
    <property type="evidence" value="ECO:0007669"/>
    <property type="project" value="TreeGrafter"/>
</dbReference>
<accession>A0A2M7KB27</accession>
<feature type="transmembrane region" description="Helical" evidence="7">
    <location>
        <begin position="267"/>
        <end position="286"/>
    </location>
</feature>
<reference evidence="12 13" key="3">
    <citation type="submission" date="2017-09" db="EMBL/GenBank/DDBJ databases">
        <title>Depth-based differentiation of microbial function through sediment-hosted aquifers and enrichment of novel symbionts in the deep terrestrial subsurface.</title>
        <authorList>
            <person name="Probst A.J."/>
            <person name="Ladd B."/>
            <person name="Jarett J.K."/>
            <person name="Geller-Mcgrath D.E."/>
            <person name="Sieber C.M."/>
            <person name="Emerson J.B."/>
            <person name="Anantharaman K."/>
            <person name="Thomas B.C."/>
            <person name="Malmstrom R."/>
            <person name="Stieglmeier M."/>
            <person name="Klingl A."/>
            <person name="Woyke T."/>
            <person name="Ryan C.M."/>
            <person name="Banfield J.F."/>
        </authorList>
    </citation>
    <scope>NUCLEOTIDE SEQUENCE [LARGE SCALE GENOMIC DNA]</scope>
    <source>
        <strain evidence="10">CG_4_9_14_3_um_filter_33_16</strain>
    </source>
</reference>
<dbReference type="EMBL" id="MNYY01000051">
    <property type="protein sequence ID" value="OIP72131.1"/>
    <property type="molecule type" value="Genomic_DNA"/>
</dbReference>
<dbReference type="Proteomes" id="UP000228560">
    <property type="component" value="Unassembled WGS sequence"/>
</dbReference>
<dbReference type="Proteomes" id="UP000231493">
    <property type="component" value="Unassembled WGS sequence"/>
</dbReference>
<dbReference type="FunFam" id="1.20.1080.10:FF:000011">
    <property type="entry name" value="Formate family transporter"/>
    <property type="match status" value="1"/>
</dbReference>
<evidence type="ECO:0000256" key="2">
    <source>
        <dbReference type="ARBA" id="ARBA00022448"/>
    </source>
</evidence>
<evidence type="ECO:0000256" key="3">
    <source>
        <dbReference type="ARBA" id="ARBA00022692"/>
    </source>
</evidence>
<dbReference type="PROSITE" id="PS01005">
    <property type="entry name" value="FORMATE_NITRITE_TP_1"/>
    <property type="match status" value="1"/>
</dbReference>
<keyword evidence="2" id="KW-0813">Transport</keyword>
<sequence>MDSKKETTQHIRYILPGFLSPGGIANAMIAIGKAKANLSISRMLLLGILAGAFIGFGSELATITTYDMPKYLGVGFTKFMFGSVFSVGLMLIIIAGAELFTGNNLILMKVLNREGDLGKMFKSWFWVYVANFLGSLLLVLIMFGTGLWKTGDFAVGAKALAIANGKVNLSWLEAFTRGIGCNWLVCLAVWMSVAAKDIIGKIFGIYFPIMAFVASGFEHCVANMYFIPMGLLLKGNATIVATAGLAGKLSNLTLQGFFVNNLTPVTLGNIVGGSLCVATVYWLAYLKKSEK</sequence>
<dbReference type="Proteomes" id="UP000182763">
    <property type="component" value="Unassembled WGS sequence"/>
</dbReference>
<evidence type="ECO:0000256" key="4">
    <source>
        <dbReference type="ARBA" id="ARBA00022989"/>
    </source>
</evidence>
<feature type="transmembrane region" description="Helical" evidence="7">
    <location>
        <begin position="205"/>
        <end position="227"/>
    </location>
</feature>
<feature type="transmembrane region" description="Helical" evidence="7">
    <location>
        <begin position="123"/>
        <end position="143"/>
    </location>
</feature>
<dbReference type="InterPro" id="IPR023271">
    <property type="entry name" value="Aquaporin-like"/>
</dbReference>
<proteinExistence type="inferred from homology"/>
<gene>
    <name evidence="8" type="ORF">AUK42_02450</name>
    <name evidence="10" type="ORF">CO097_02350</name>
    <name evidence="9" type="ORF">COZ58_00295</name>
</gene>
<keyword evidence="4 7" id="KW-1133">Transmembrane helix</keyword>
<reference evidence="8 11" key="1">
    <citation type="journal article" date="2016" name="Environ. Microbiol.">
        <title>Genomic resolution of a cold subsurface aquifer community provides metabolic insights for novel microbes adapted to high CO concentrations.</title>
        <authorList>
            <person name="Probst A.J."/>
            <person name="Castelle C.J."/>
            <person name="Singh A."/>
            <person name="Brown C.T."/>
            <person name="Anantharaman K."/>
            <person name="Sharon I."/>
            <person name="Hug L.A."/>
            <person name="Burstein D."/>
            <person name="Emerson J.B."/>
            <person name="Thomas B.C."/>
            <person name="Banfield J.F."/>
        </authorList>
    </citation>
    <scope>NUCLEOTIDE SEQUENCE [LARGE SCALE GENOMIC DNA]</scope>
    <source>
        <strain evidence="8">CG2_30_33_13</strain>
    </source>
</reference>
<organism evidence="8 11">
    <name type="scientific">Candidatus Infernicultor aquiphilus</name>
    <dbReference type="NCBI Taxonomy" id="1805029"/>
    <lineage>
        <taxon>Bacteria</taxon>
        <taxon>Pseudomonadati</taxon>
        <taxon>Atribacterota</taxon>
        <taxon>Candidatus Phoenicimicrobiia</taxon>
        <taxon>Candidatus Pheonicimicrobiales</taxon>
        <taxon>Candidatus Phoenicimicrobiaceae</taxon>
        <taxon>Candidatus Infernicultor</taxon>
    </lineage>
</organism>
<evidence type="ECO:0000313" key="8">
    <source>
        <dbReference type="EMBL" id="OIP72131.1"/>
    </source>
</evidence>
<evidence type="ECO:0000313" key="11">
    <source>
        <dbReference type="Proteomes" id="UP000182763"/>
    </source>
</evidence>
<protein>
    <submittedName>
        <fullName evidence="8">FdhC protein</fullName>
    </submittedName>
</protein>
<dbReference type="Gene3D" id="1.20.1080.10">
    <property type="entry name" value="Glycerol uptake facilitator protein"/>
    <property type="match status" value="1"/>
</dbReference>
<dbReference type="InterPro" id="IPR000292">
    <property type="entry name" value="For/NO2_transpt"/>
</dbReference>
<dbReference type="PROSITE" id="PS01006">
    <property type="entry name" value="FORMATE_NITRITE_TP_2"/>
    <property type="match status" value="1"/>
</dbReference>
<keyword evidence="5 7" id="KW-0472">Membrane</keyword>
<reference evidence="9" key="2">
    <citation type="submission" date="2017-09" db="EMBL/GenBank/DDBJ databases">
        <title>Depth-based differentiation of microbial function through sediment-hosted aquifers and enrichment of novel symbionts in the deep terrestrial subsurface.</title>
        <authorList>
            <person name="Probst A.J."/>
            <person name="Ladd B."/>
            <person name="Jarett J.K."/>
            <person name="Geller-Mcgrath D.E."/>
            <person name="Sieber C.M.K."/>
            <person name="Emerson J.B."/>
            <person name="Anantharaman K."/>
            <person name="Thomas B.C."/>
            <person name="Malmstrom R."/>
            <person name="Stieglmeier M."/>
            <person name="Klingl A."/>
            <person name="Woyke T."/>
            <person name="Ryan C.M."/>
            <person name="Banfield J.F."/>
        </authorList>
    </citation>
    <scope>NUCLEOTIDE SEQUENCE</scope>
    <source>
        <strain evidence="9">CG_4_8_14_3_um_filter_34_18</strain>
    </source>
</reference>
<evidence type="ECO:0000256" key="5">
    <source>
        <dbReference type="ARBA" id="ARBA00023136"/>
    </source>
</evidence>
<keyword evidence="3 7" id="KW-0812">Transmembrane</keyword>
<dbReference type="EMBL" id="PFIP01000009">
    <property type="protein sequence ID" value="PIX35340.1"/>
    <property type="molecule type" value="Genomic_DNA"/>
</dbReference>
<evidence type="ECO:0000313" key="9">
    <source>
        <dbReference type="EMBL" id="PIX35340.1"/>
    </source>
</evidence>
<feature type="transmembrane region" description="Helical" evidence="7">
    <location>
        <begin position="13"/>
        <end position="31"/>
    </location>
</feature>
<evidence type="ECO:0000256" key="6">
    <source>
        <dbReference type="ARBA" id="ARBA00049660"/>
    </source>
</evidence>
<dbReference type="STRING" id="1805029.AUK42_02450"/>
<dbReference type="PANTHER" id="PTHR30520">
    <property type="entry name" value="FORMATE TRANSPORTER-RELATED"/>
    <property type="match status" value="1"/>
</dbReference>
<evidence type="ECO:0000256" key="7">
    <source>
        <dbReference type="SAM" id="Phobius"/>
    </source>
</evidence>
<dbReference type="PANTHER" id="PTHR30520:SF6">
    <property type="entry name" value="FORMATE_NITRATE FAMILY TRANSPORTER (EUROFUNG)"/>
    <property type="match status" value="1"/>
</dbReference>
<dbReference type="Pfam" id="PF01226">
    <property type="entry name" value="Form_Nir_trans"/>
    <property type="match status" value="1"/>
</dbReference>
<dbReference type="InterPro" id="IPR024002">
    <property type="entry name" value="For/NO2_transpt_CS"/>
</dbReference>
<feature type="transmembrane region" description="Helical" evidence="7">
    <location>
        <begin position="43"/>
        <end position="63"/>
    </location>
</feature>
<evidence type="ECO:0000256" key="1">
    <source>
        <dbReference type="ARBA" id="ARBA00004141"/>
    </source>
</evidence>
<name>A0A1J5GIM9_9BACT</name>
<feature type="transmembrane region" description="Helical" evidence="7">
    <location>
        <begin position="83"/>
        <end position="102"/>
    </location>
</feature>
<comment type="subcellular location">
    <subcellularLocation>
        <location evidence="1">Membrane</location>
        <topology evidence="1">Multi-pass membrane protein</topology>
    </subcellularLocation>
</comment>
<dbReference type="AlphaFoldDB" id="A0A1J5GIM9"/>
<accession>A0A1J5GIM9</accession>
<evidence type="ECO:0000313" key="12">
    <source>
        <dbReference type="Proteomes" id="UP000228560"/>
    </source>
</evidence>
<evidence type="ECO:0000313" key="10">
    <source>
        <dbReference type="EMBL" id="PJB57472.1"/>
    </source>
</evidence>
<evidence type="ECO:0000313" key="13">
    <source>
        <dbReference type="Proteomes" id="UP000231493"/>
    </source>
</evidence>
<accession>A0A2M8CEI7</accession>